<evidence type="ECO:0000256" key="2">
    <source>
        <dbReference type="ARBA" id="ARBA00022679"/>
    </source>
</evidence>
<organism evidence="9 10">
    <name type="scientific">Micromonospora echinospora</name>
    <name type="common">Micromonospora purpurea</name>
    <dbReference type="NCBI Taxonomy" id="1877"/>
    <lineage>
        <taxon>Bacteria</taxon>
        <taxon>Bacillati</taxon>
        <taxon>Actinomycetota</taxon>
        <taxon>Actinomycetes</taxon>
        <taxon>Micromonosporales</taxon>
        <taxon>Micromonosporaceae</taxon>
        <taxon>Micromonospora</taxon>
    </lineage>
</organism>
<evidence type="ECO:0000256" key="4">
    <source>
        <dbReference type="ARBA" id="ARBA00022984"/>
    </source>
</evidence>
<keyword evidence="6" id="KW-0961">Cell wall biogenesis/degradation</keyword>
<keyword evidence="3" id="KW-0133">Cell shape</keyword>
<dbReference type="InterPro" id="IPR016181">
    <property type="entry name" value="Acyl_CoA_acyltransferase"/>
</dbReference>
<dbReference type="InterPro" id="IPR050644">
    <property type="entry name" value="PG_Glycine_Bridge_Synth"/>
</dbReference>
<dbReference type="Proteomes" id="UP000618986">
    <property type="component" value="Unassembled WGS sequence"/>
</dbReference>
<keyword evidence="4" id="KW-0573">Peptidoglycan synthesis</keyword>
<dbReference type="InterPro" id="IPR003447">
    <property type="entry name" value="FEMABX"/>
</dbReference>
<feature type="region of interest" description="Disordered" evidence="7">
    <location>
        <begin position="334"/>
        <end position="368"/>
    </location>
</feature>
<name>A0ABR6MC07_MICEC</name>
<keyword evidence="10" id="KW-1185">Reference proteome</keyword>
<reference evidence="9 10" key="1">
    <citation type="submission" date="2020-08" db="EMBL/GenBank/DDBJ databases">
        <title>Sequencing the genomes of 1000 actinobacteria strains.</title>
        <authorList>
            <person name="Klenk H.-P."/>
        </authorList>
    </citation>
    <scope>NUCLEOTIDE SEQUENCE [LARGE SCALE GENOMIC DNA]</scope>
    <source>
        <strain evidence="9 10">DSM 43036</strain>
    </source>
</reference>
<evidence type="ECO:0000256" key="1">
    <source>
        <dbReference type="ARBA" id="ARBA00009943"/>
    </source>
</evidence>
<dbReference type="EMBL" id="JACHJC010000001">
    <property type="protein sequence ID" value="MBB5112913.1"/>
    <property type="molecule type" value="Genomic_DNA"/>
</dbReference>
<comment type="caution">
    <text evidence="9">The sequence shown here is derived from an EMBL/GenBank/DDBJ whole genome shotgun (WGS) entry which is preliminary data.</text>
</comment>
<dbReference type="Pfam" id="PF13480">
    <property type="entry name" value="Acetyltransf_6"/>
    <property type="match status" value="1"/>
</dbReference>
<evidence type="ECO:0000256" key="3">
    <source>
        <dbReference type="ARBA" id="ARBA00022960"/>
    </source>
</evidence>
<dbReference type="InterPro" id="IPR038740">
    <property type="entry name" value="BioF2-like_GNAT_dom"/>
</dbReference>
<dbReference type="SUPFAM" id="SSF55729">
    <property type="entry name" value="Acyl-CoA N-acyltransferases (Nat)"/>
    <property type="match status" value="1"/>
</dbReference>
<sequence length="368" mass="42122">MELEIWNAREPADEARWLAAYEAWSGREVCAHPAYVRLFAGDRAEPLAAYARSGDGFVLYPFLLRPIDAAHLVDGGPTAYDITSPYGGSGGAFHEGMDEVGAKSFWLAFDEFCRSRRVLTEFCRLHLFRDELLPYPGQVQPRLVNVVRDLRTPPEQMWREFEHKVRKNVNRARREGVTIEVDESGAGLDDFLRIYASTMHRRQAAAGYHFPRSFFGTLLRELPGQAVLFHARHAGRVVSTEVVLLSARNMYSFLGGTEEESFDLRPNDLLKFEIFRWGREQGRHRFILGGGYAPDDGIFRYKRAFAPDNLVTYSTGSRVLDRNRYDRLTEAHHAEAARRDPAWQPDPEFFPQYRQQIPEEAGPPTAPR</sequence>
<dbReference type="RefSeq" id="WP_184684263.1">
    <property type="nucleotide sequence ID" value="NZ_JACHJC010000001.1"/>
</dbReference>
<accession>A0ABR6MC07</accession>
<comment type="similarity">
    <text evidence="1">Belongs to the FemABX family.</text>
</comment>
<dbReference type="PANTHER" id="PTHR36174:SF1">
    <property type="entry name" value="LIPID II:GLYCINE GLYCYLTRANSFERASE"/>
    <property type="match status" value="1"/>
</dbReference>
<evidence type="ECO:0000313" key="9">
    <source>
        <dbReference type="EMBL" id="MBB5112913.1"/>
    </source>
</evidence>
<dbReference type="Gene3D" id="3.40.630.30">
    <property type="match status" value="1"/>
</dbReference>
<evidence type="ECO:0000256" key="6">
    <source>
        <dbReference type="ARBA" id="ARBA00023316"/>
    </source>
</evidence>
<keyword evidence="5" id="KW-0012">Acyltransferase</keyword>
<dbReference type="GeneID" id="300293327"/>
<evidence type="ECO:0000256" key="7">
    <source>
        <dbReference type="SAM" id="MobiDB-lite"/>
    </source>
</evidence>
<evidence type="ECO:0000313" key="10">
    <source>
        <dbReference type="Proteomes" id="UP000618986"/>
    </source>
</evidence>
<dbReference type="PROSITE" id="PS51191">
    <property type="entry name" value="FEMABX"/>
    <property type="match status" value="1"/>
</dbReference>
<feature type="domain" description="BioF2-like acetyltransferase" evidence="8">
    <location>
        <begin position="163"/>
        <end position="303"/>
    </location>
</feature>
<proteinExistence type="inferred from homology"/>
<keyword evidence="2" id="KW-0808">Transferase</keyword>
<evidence type="ECO:0000259" key="8">
    <source>
        <dbReference type="Pfam" id="PF13480"/>
    </source>
</evidence>
<gene>
    <name evidence="9" type="ORF">FHU28_002752</name>
</gene>
<dbReference type="PANTHER" id="PTHR36174">
    <property type="entry name" value="LIPID II:GLYCINE GLYCYLTRANSFERASE"/>
    <property type="match status" value="1"/>
</dbReference>
<protein>
    <recommendedName>
        <fullName evidence="8">BioF2-like acetyltransferase domain-containing protein</fullName>
    </recommendedName>
</protein>
<evidence type="ECO:0000256" key="5">
    <source>
        <dbReference type="ARBA" id="ARBA00023315"/>
    </source>
</evidence>